<evidence type="ECO:0000313" key="1">
    <source>
        <dbReference type="EMBL" id="KLO17656.1"/>
    </source>
</evidence>
<dbReference type="PANTHER" id="PTHR12736:SF7">
    <property type="entry name" value="LANC-LIKE PROTEIN 3"/>
    <property type="match status" value="1"/>
</dbReference>
<dbReference type="Gene3D" id="1.50.10.10">
    <property type="match status" value="1"/>
</dbReference>
<dbReference type="Proteomes" id="UP000053477">
    <property type="component" value="Unassembled WGS sequence"/>
</dbReference>
<dbReference type="InterPro" id="IPR012341">
    <property type="entry name" value="6hp_glycosidase-like_sf"/>
</dbReference>
<keyword evidence="2" id="KW-1185">Reference proteome</keyword>
<dbReference type="GO" id="GO:0031179">
    <property type="term" value="P:peptide modification"/>
    <property type="evidence" value="ECO:0007669"/>
    <property type="project" value="InterPro"/>
</dbReference>
<dbReference type="SUPFAM" id="SSF158745">
    <property type="entry name" value="LanC-like"/>
    <property type="match status" value="1"/>
</dbReference>
<protein>
    <submittedName>
        <fullName evidence="1">Uncharacterized protein</fullName>
    </submittedName>
</protein>
<organism evidence="1 2">
    <name type="scientific">Schizopora paradoxa</name>
    <dbReference type="NCBI Taxonomy" id="27342"/>
    <lineage>
        <taxon>Eukaryota</taxon>
        <taxon>Fungi</taxon>
        <taxon>Dikarya</taxon>
        <taxon>Basidiomycota</taxon>
        <taxon>Agaricomycotina</taxon>
        <taxon>Agaricomycetes</taxon>
        <taxon>Hymenochaetales</taxon>
        <taxon>Schizoporaceae</taxon>
        <taxon>Schizopora</taxon>
    </lineage>
</organism>
<dbReference type="PANTHER" id="PTHR12736">
    <property type="entry name" value="LANC-LIKE PROTEIN"/>
    <property type="match status" value="1"/>
</dbReference>
<evidence type="ECO:0000313" key="2">
    <source>
        <dbReference type="Proteomes" id="UP000053477"/>
    </source>
</evidence>
<dbReference type="GO" id="GO:0005886">
    <property type="term" value="C:plasma membrane"/>
    <property type="evidence" value="ECO:0007669"/>
    <property type="project" value="TreeGrafter"/>
</dbReference>
<sequence length="284" mass="31489">MGTERYNLNNLTQVKIDEVSLESVMSDLESAIRHGVTVIHDNSPPQGRSDKHDSLYTGDSGIGLMFIRLSQGNGVEWNKCARTYLPKLHVHHPRAGRLSSLDSAVGPAVAYVLIALGSPSESVVGCEECRRDWDAAIRTIRNVVNVAINDKNLGGDEVLYGKTGLLWAMLNFHYLSGKFQDRTGERTAGDRNKYTSIQEIQEIPGTAEINSVYKAVLRSGAIEAQDFKERHESAKELALPLMWSWHGKYYLGAWNIDCPPSSALGTWSFLTLNSSFPVSQLYAF</sequence>
<dbReference type="Pfam" id="PF05147">
    <property type="entry name" value="LANC_like"/>
    <property type="match status" value="1"/>
</dbReference>
<proteinExistence type="predicted"/>
<dbReference type="OrthoDB" id="10257263at2759"/>
<dbReference type="PRINTS" id="PR01950">
    <property type="entry name" value="LANCSUPER"/>
</dbReference>
<accession>A0A0H2SKQ2</accession>
<name>A0A0H2SKQ2_9AGAM</name>
<dbReference type="GO" id="GO:0005975">
    <property type="term" value="P:carbohydrate metabolic process"/>
    <property type="evidence" value="ECO:0007669"/>
    <property type="project" value="InterPro"/>
</dbReference>
<reference evidence="1 2" key="1">
    <citation type="submission" date="2015-04" db="EMBL/GenBank/DDBJ databases">
        <title>Complete genome sequence of Schizopora paradoxa KUC8140, a cosmopolitan wood degrader in East Asia.</title>
        <authorList>
            <consortium name="DOE Joint Genome Institute"/>
            <person name="Min B."/>
            <person name="Park H."/>
            <person name="Jang Y."/>
            <person name="Kim J.-J."/>
            <person name="Kim K.H."/>
            <person name="Pangilinan J."/>
            <person name="Lipzen A."/>
            <person name="Riley R."/>
            <person name="Grigoriev I.V."/>
            <person name="Spatafora J.W."/>
            <person name="Choi I.-G."/>
        </authorList>
    </citation>
    <scope>NUCLEOTIDE SEQUENCE [LARGE SCALE GENOMIC DNA]</scope>
    <source>
        <strain evidence="1 2">KUC8140</strain>
    </source>
</reference>
<dbReference type="EMBL" id="KQ085902">
    <property type="protein sequence ID" value="KLO17656.1"/>
    <property type="molecule type" value="Genomic_DNA"/>
</dbReference>
<gene>
    <name evidence="1" type="ORF">SCHPADRAFT_155056</name>
</gene>
<dbReference type="AlphaFoldDB" id="A0A0H2SKQ2"/>
<dbReference type="InterPro" id="IPR007822">
    <property type="entry name" value="LANC-like"/>
</dbReference>
<dbReference type="InParanoid" id="A0A0H2SKQ2"/>